<evidence type="ECO:0000313" key="8">
    <source>
        <dbReference type="Proteomes" id="UP000623958"/>
    </source>
</evidence>
<dbReference type="InterPro" id="IPR050330">
    <property type="entry name" value="Bact_OuterMem_StrucFunc"/>
</dbReference>
<accession>A0A919FDI1</accession>
<keyword evidence="2 4" id="KW-0472">Membrane</keyword>
<feature type="signal peptide" evidence="5">
    <location>
        <begin position="1"/>
        <end position="21"/>
    </location>
</feature>
<dbReference type="PANTHER" id="PTHR30329">
    <property type="entry name" value="STATOR ELEMENT OF FLAGELLAR MOTOR COMPLEX"/>
    <property type="match status" value="1"/>
</dbReference>
<evidence type="ECO:0000256" key="5">
    <source>
        <dbReference type="SAM" id="SignalP"/>
    </source>
</evidence>
<protein>
    <recommendedName>
        <fullName evidence="6">OmpA-like domain-containing protein</fullName>
    </recommendedName>
</protein>
<keyword evidence="3" id="KW-0998">Cell outer membrane</keyword>
<comment type="caution">
    <text evidence="7">The sequence shown here is derived from an EMBL/GenBank/DDBJ whole genome shotgun (WGS) entry which is preliminary data.</text>
</comment>
<dbReference type="PANTHER" id="PTHR30329:SF21">
    <property type="entry name" value="LIPOPROTEIN YIAD-RELATED"/>
    <property type="match status" value="1"/>
</dbReference>
<dbReference type="InterPro" id="IPR036737">
    <property type="entry name" value="OmpA-like_sf"/>
</dbReference>
<evidence type="ECO:0000256" key="3">
    <source>
        <dbReference type="ARBA" id="ARBA00023237"/>
    </source>
</evidence>
<evidence type="ECO:0000256" key="4">
    <source>
        <dbReference type="PROSITE-ProRule" id="PRU00473"/>
    </source>
</evidence>
<dbReference type="InterPro" id="IPR006665">
    <property type="entry name" value="OmpA-like"/>
</dbReference>
<dbReference type="Proteomes" id="UP000623958">
    <property type="component" value="Unassembled WGS sequence"/>
</dbReference>
<keyword evidence="8" id="KW-1185">Reference proteome</keyword>
<evidence type="ECO:0000256" key="2">
    <source>
        <dbReference type="ARBA" id="ARBA00023136"/>
    </source>
</evidence>
<dbReference type="Gene3D" id="3.30.1330.60">
    <property type="entry name" value="OmpA-like domain"/>
    <property type="match status" value="1"/>
</dbReference>
<proteinExistence type="predicted"/>
<dbReference type="Gene3D" id="3.40.1520.20">
    <property type="match status" value="1"/>
</dbReference>
<comment type="subcellular location">
    <subcellularLocation>
        <location evidence="1">Cell outer membrane</location>
    </subcellularLocation>
</comment>
<reference evidence="7" key="2">
    <citation type="submission" date="2020-09" db="EMBL/GenBank/DDBJ databases">
        <authorList>
            <person name="Sun Q."/>
            <person name="Ohkuma M."/>
        </authorList>
    </citation>
    <scope>NUCLEOTIDE SEQUENCE</scope>
    <source>
        <strain evidence="7">JCM 13306</strain>
    </source>
</reference>
<keyword evidence="5" id="KW-0732">Signal</keyword>
<dbReference type="PROSITE" id="PS51123">
    <property type="entry name" value="OMPA_2"/>
    <property type="match status" value="1"/>
</dbReference>
<dbReference type="AlphaFoldDB" id="A0A919FDI1"/>
<evidence type="ECO:0000313" key="7">
    <source>
        <dbReference type="EMBL" id="GHH61359.1"/>
    </source>
</evidence>
<dbReference type="EMBL" id="BNBA01000057">
    <property type="protein sequence ID" value="GHH61359.1"/>
    <property type="molecule type" value="Genomic_DNA"/>
</dbReference>
<dbReference type="CDD" id="cd07185">
    <property type="entry name" value="OmpA_C-like"/>
    <property type="match status" value="1"/>
</dbReference>
<dbReference type="GO" id="GO:0009279">
    <property type="term" value="C:cell outer membrane"/>
    <property type="evidence" value="ECO:0007669"/>
    <property type="project" value="UniProtKB-SubCell"/>
</dbReference>
<evidence type="ECO:0000259" key="6">
    <source>
        <dbReference type="PROSITE" id="PS51123"/>
    </source>
</evidence>
<dbReference type="PRINTS" id="PR01021">
    <property type="entry name" value="OMPADOMAIN"/>
</dbReference>
<dbReference type="PRINTS" id="PR01023">
    <property type="entry name" value="NAFLGMOTY"/>
</dbReference>
<reference evidence="7" key="1">
    <citation type="journal article" date="2014" name="Int. J. Syst. Evol. Microbiol.">
        <title>Complete genome sequence of Corynebacterium casei LMG S-19264T (=DSM 44701T), isolated from a smear-ripened cheese.</title>
        <authorList>
            <consortium name="US DOE Joint Genome Institute (JGI-PGF)"/>
            <person name="Walter F."/>
            <person name="Albersmeier A."/>
            <person name="Kalinowski J."/>
            <person name="Ruckert C."/>
        </authorList>
    </citation>
    <scope>NUCLEOTIDE SEQUENCE</scope>
    <source>
        <strain evidence="7">JCM 13306</strain>
    </source>
</reference>
<gene>
    <name evidence="7" type="ORF">GCM10009090_37800</name>
</gene>
<sequence>MRLHLLTALFLSVTWLPAAHAQTAAGSGERTVIAEGVVPDQATKERILGNLRSVYGDARVVDRVQVESIPTPPNWGEYVGAMITPGLRRVSPGKLEVNGQAVRISGQVVNEAQRQQVASDLSLASNTAYTVTNALRADGSAQEVLDQTLANRIIEFQSGSARLTPLGMRILDEMVEKMSQMPDARFLIIGHTDNVGLRESNLELSHARAQAVKAYLVQKGIAGARMDVLGKGPDEPVADNNAPDGRARNRRIEFKVQ</sequence>
<feature type="chain" id="PRO_5037963533" description="OmpA-like domain-containing protein" evidence="5">
    <location>
        <begin position="22"/>
        <end position="257"/>
    </location>
</feature>
<evidence type="ECO:0000256" key="1">
    <source>
        <dbReference type="ARBA" id="ARBA00004442"/>
    </source>
</evidence>
<organism evidence="7 8">
    <name type="scientific">Xanthomonas boreopolis</name>
    <dbReference type="NCBI Taxonomy" id="86183"/>
    <lineage>
        <taxon>Bacteria</taxon>
        <taxon>Pseudomonadati</taxon>
        <taxon>Pseudomonadota</taxon>
        <taxon>Gammaproteobacteria</taxon>
        <taxon>Lysobacterales</taxon>
        <taxon>Lysobacteraceae</taxon>
        <taxon>Xanthomonas</taxon>
    </lineage>
</organism>
<name>A0A919FDI1_9XANT</name>
<feature type="domain" description="OmpA-like" evidence="6">
    <location>
        <begin position="143"/>
        <end position="257"/>
    </location>
</feature>
<dbReference type="SUPFAM" id="SSF103088">
    <property type="entry name" value="OmpA-like"/>
    <property type="match status" value="1"/>
</dbReference>
<dbReference type="RefSeq" id="WP_434030148.1">
    <property type="nucleotide sequence ID" value="NZ_BNBA01000057.1"/>
</dbReference>
<dbReference type="InterPro" id="IPR006664">
    <property type="entry name" value="OMP_bac"/>
</dbReference>
<dbReference type="Pfam" id="PF00691">
    <property type="entry name" value="OmpA"/>
    <property type="match status" value="1"/>
</dbReference>